<accession>A0A1I3Z9N6</accession>
<proteinExistence type="predicted"/>
<evidence type="ECO:0000313" key="4">
    <source>
        <dbReference type="Proteomes" id="UP000199473"/>
    </source>
</evidence>
<protein>
    <submittedName>
        <fullName evidence="3">Taurine catabolism dioxygenase TauD, TfdA family</fullName>
    </submittedName>
</protein>
<evidence type="ECO:0000259" key="2">
    <source>
        <dbReference type="Pfam" id="PF02668"/>
    </source>
</evidence>
<dbReference type="InterPro" id="IPR042098">
    <property type="entry name" value="TauD-like_sf"/>
</dbReference>
<dbReference type="AlphaFoldDB" id="A0A1I3Z9N6"/>
<reference evidence="3 4" key="1">
    <citation type="submission" date="2016-10" db="EMBL/GenBank/DDBJ databases">
        <authorList>
            <person name="de Groot N.N."/>
        </authorList>
    </citation>
    <scope>NUCLEOTIDE SEQUENCE [LARGE SCALE GENOMIC DNA]</scope>
    <source>
        <strain evidence="3 4">DSM 19981</strain>
    </source>
</reference>
<keyword evidence="4" id="KW-1185">Reference proteome</keyword>
<keyword evidence="3" id="KW-0223">Dioxygenase</keyword>
<dbReference type="SUPFAM" id="SSF51197">
    <property type="entry name" value="Clavaminate synthase-like"/>
    <property type="match status" value="1"/>
</dbReference>
<name>A0A1I3Z9N6_9PROT</name>
<evidence type="ECO:0000313" key="3">
    <source>
        <dbReference type="EMBL" id="SFK40289.1"/>
    </source>
</evidence>
<evidence type="ECO:0000256" key="1">
    <source>
        <dbReference type="ARBA" id="ARBA00023002"/>
    </source>
</evidence>
<dbReference type="InterPro" id="IPR003819">
    <property type="entry name" value="TauD/TfdA-like"/>
</dbReference>
<gene>
    <name evidence="3" type="ORF">SAMN02745775_102279</name>
</gene>
<dbReference type="Pfam" id="PF02668">
    <property type="entry name" value="TauD"/>
    <property type="match status" value="1"/>
</dbReference>
<dbReference type="EMBL" id="FOSQ01000002">
    <property type="protein sequence ID" value="SFK40289.1"/>
    <property type="molecule type" value="Genomic_DNA"/>
</dbReference>
<keyword evidence="1" id="KW-0560">Oxidoreductase</keyword>
<feature type="domain" description="TauD/TfdA-like" evidence="2">
    <location>
        <begin position="26"/>
        <end position="231"/>
    </location>
</feature>
<organism evidence="3 4">
    <name type="scientific">Falsiroseomonas stagni DSM 19981</name>
    <dbReference type="NCBI Taxonomy" id="1123062"/>
    <lineage>
        <taxon>Bacteria</taxon>
        <taxon>Pseudomonadati</taxon>
        <taxon>Pseudomonadota</taxon>
        <taxon>Alphaproteobacteria</taxon>
        <taxon>Acetobacterales</taxon>
        <taxon>Roseomonadaceae</taxon>
        <taxon>Falsiroseomonas</taxon>
    </lineage>
</organism>
<sequence length="292" mass="30172">MIPVGAEDAAELESALASLGGRAPQVAAEAPLPKFGAVLRNAAARLDTGRGLAVLRGLPLDEATAEPLLLALGAHLGRPVATGGQAAVVQRVSSPSGGALRWRFHADAADIVAMLILRQPPEVDPVMLVAAATVHNEMMKRARPALEALYRPLPHAAPGGGVVDLPVFSTASGAFVGRYARDAIEAAQAIPETPRLSAAQMEALDLLDTLCAEPGLALRLDVRPGDVLLFNPLQVWKRNAEALSPAEPDAPPTITRLALRLLLLSETSRALPEGLVALGGAPNTTDTGMVGG</sequence>
<dbReference type="STRING" id="1123062.SAMN02745775_102279"/>
<dbReference type="GO" id="GO:0016706">
    <property type="term" value="F:2-oxoglutarate-dependent dioxygenase activity"/>
    <property type="evidence" value="ECO:0007669"/>
    <property type="project" value="UniProtKB-ARBA"/>
</dbReference>
<dbReference type="Proteomes" id="UP000199473">
    <property type="component" value="Unassembled WGS sequence"/>
</dbReference>
<dbReference type="Gene3D" id="3.60.130.10">
    <property type="entry name" value="Clavaminate synthase-like"/>
    <property type="match status" value="1"/>
</dbReference>